<proteinExistence type="predicted"/>
<reference evidence="1 2" key="1">
    <citation type="submission" date="2014-03" db="EMBL/GenBank/DDBJ databases">
        <title>Bradyrhizobium valentinum sp. nov., isolated from effective nodules of Lupinus mariae-josephae, a lupine endemic of basic-lime soils in Eastern Spain.</title>
        <authorList>
            <person name="Duran D."/>
            <person name="Rey L."/>
            <person name="Navarro A."/>
            <person name="Busquets A."/>
            <person name="Imperial J."/>
            <person name="Ruiz-Argueso T."/>
        </authorList>
    </citation>
    <scope>NUCLEOTIDE SEQUENCE [LARGE SCALE GENOMIC DNA]</scope>
    <source>
        <strain evidence="1 2">Ro19</strain>
    </source>
</reference>
<evidence type="ECO:0000313" key="1">
    <source>
        <dbReference type="EMBL" id="KRR23204.1"/>
    </source>
</evidence>
<dbReference type="Proteomes" id="UP000052023">
    <property type="component" value="Unassembled WGS sequence"/>
</dbReference>
<dbReference type="EMBL" id="LLYA01000160">
    <property type="protein sequence ID" value="KRR23204.1"/>
    <property type="molecule type" value="Genomic_DNA"/>
</dbReference>
<organism evidence="1 2">
    <name type="scientific">Bradyrhizobium retamae</name>
    <dbReference type="NCBI Taxonomy" id="1300035"/>
    <lineage>
        <taxon>Bacteria</taxon>
        <taxon>Pseudomonadati</taxon>
        <taxon>Pseudomonadota</taxon>
        <taxon>Alphaproteobacteria</taxon>
        <taxon>Hyphomicrobiales</taxon>
        <taxon>Nitrobacteraceae</taxon>
        <taxon>Bradyrhizobium</taxon>
    </lineage>
</organism>
<dbReference type="InterPro" id="IPR018715">
    <property type="entry name" value="DUF2239"/>
</dbReference>
<keyword evidence="2" id="KW-1185">Reference proteome</keyword>
<dbReference type="OrthoDB" id="282960at2"/>
<protein>
    <recommendedName>
        <fullName evidence="3">DUF2239 domain-containing protein</fullName>
    </recommendedName>
</protein>
<name>A0A0R3MSY8_9BRAD</name>
<dbReference type="Pfam" id="PF09998">
    <property type="entry name" value="DUF2239"/>
    <property type="match status" value="1"/>
</dbReference>
<evidence type="ECO:0008006" key="3">
    <source>
        <dbReference type="Google" id="ProtNLM"/>
    </source>
</evidence>
<dbReference type="RefSeq" id="WP_057844891.1">
    <property type="nucleotide sequence ID" value="NZ_LLYA01000160.1"/>
</dbReference>
<accession>A0A0R3MSY8</accession>
<sequence>MAAPSRPLFTAFIGPQRLAAGPLAEVALAVMQASRRPAVLPIIIFNDATGQPIDLDLRGAESDVIARLPQPASPPEVEADEAAAAIEPRGRGRPKLGVVAREVTLLPRHWVWLGAQPGGASVALRKLVDEARRANGDADRARAARDAAYRFMSVMAGNLADFEEASRALFADDRRRFVALVAGWPDDIRDHVVKLAFSDRAEP</sequence>
<gene>
    <name evidence="1" type="ORF">CQ13_27295</name>
</gene>
<dbReference type="AlphaFoldDB" id="A0A0R3MSY8"/>
<evidence type="ECO:0000313" key="2">
    <source>
        <dbReference type="Proteomes" id="UP000052023"/>
    </source>
</evidence>
<comment type="caution">
    <text evidence="1">The sequence shown here is derived from an EMBL/GenBank/DDBJ whole genome shotgun (WGS) entry which is preliminary data.</text>
</comment>